<gene>
    <name evidence="2" type="ORF">BCF58_0109</name>
</gene>
<feature type="domain" description="DUF7660" evidence="1">
    <location>
        <begin position="3"/>
        <end position="75"/>
    </location>
</feature>
<evidence type="ECO:0000313" key="2">
    <source>
        <dbReference type="EMBL" id="RKT00907.1"/>
    </source>
</evidence>
<sequence length="75" mass="9213">MIKQDFIQFIETLRTDFIENKDQWENKTIEDYLEAMSRYVEDIHSYYLNTNQHIDLEKIDWKVFSDILKASSIYE</sequence>
<reference evidence="2 3" key="1">
    <citation type="submission" date="2018-10" db="EMBL/GenBank/DDBJ databases">
        <title>Genomic Encyclopedia of Archaeal and Bacterial Type Strains, Phase II (KMG-II): from individual species to whole genera.</title>
        <authorList>
            <person name="Goeker M."/>
        </authorList>
    </citation>
    <scope>NUCLEOTIDE SEQUENCE [LARGE SCALE GENOMIC DNA]</scope>
    <source>
        <strain evidence="2 3">DSM 14219</strain>
    </source>
</reference>
<dbReference type="OrthoDB" id="1373771at2"/>
<dbReference type="AlphaFoldDB" id="A0A495SLJ0"/>
<dbReference type="InterPro" id="IPR056077">
    <property type="entry name" value="DUF7660"/>
</dbReference>
<dbReference type="Pfam" id="PF24693">
    <property type="entry name" value="DUF7660"/>
    <property type="match status" value="1"/>
</dbReference>
<dbReference type="RefSeq" id="WP_121459865.1">
    <property type="nucleotide sequence ID" value="NZ_RBXB01000001.1"/>
</dbReference>
<accession>A0A495SLJ0</accession>
<dbReference type="Proteomes" id="UP000272428">
    <property type="component" value="Unassembled WGS sequence"/>
</dbReference>
<name>A0A495SLJ0_9FLAO</name>
<comment type="caution">
    <text evidence="2">The sequence shown here is derived from an EMBL/GenBank/DDBJ whole genome shotgun (WGS) entry which is preliminary data.</text>
</comment>
<evidence type="ECO:0000259" key="1">
    <source>
        <dbReference type="Pfam" id="PF24693"/>
    </source>
</evidence>
<proteinExistence type="predicted"/>
<organism evidence="2 3">
    <name type="scientific">Chryseobacterium defluvii</name>
    <dbReference type="NCBI Taxonomy" id="160396"/>
    <lineage>
        <taxon>Bacteria</taxon>
        <taxon>Pseudomonadati</taxon>
        <taxon>Bacteroidota</taxon>
        <taxon>Flavobacteriia</taxon>
        <taxon>Flavobacteriales</taxon>
        <taxon>Weeksellaceae</taxon>
        <taxon>Chryseobacterium group</taxon>
        <taxon>Chryseobacterium</taxon>
    </lineage>
</organism>
<dbReference type="EMBL" id="RBXB01000001">
    <property type="protein sequence ID" value="RKT00907.1"/>
    <property type="molecule type" value="Genomic_DNA"/>
</dbReference>
<keyword evidence="3" id="KW-1185">Reference proteome</keyword>
<protein>
    <recommendedName>
        <fullName evidence="1">DUF7660 domain-containing protein</fullName>
    </recommendedName>
</protein>
<evidence type="ECO:0000313" key="3">
    <source>
        <dbReference type="Proteomes" id="UP000272428"/>
    </source>
</evidence>